<name>A0A1X7UHP4_AMPQE</name>
<evidence type="ECO:0000313" key="3">
    <source>
        <dbReference type="EnsemblMetazoa" id="Aqu2.1.27292_001"/>
    </source>
</evidence>
<dbReference type="AlphaFoldDB" id="A0A1X7UHP4"/>
<feature type="region of interest" description="Disordered" evidence="1">
    <location>
        <begin position="333"/>
        <end position="355"/>
    </location>
</feature>
<dbReference type="InParanoid" id="A0A1X7UHP4"/>
<feature type="transmembrane region" description="Helical" evidence="2">
    <location>
        <begin position="165"/>
        <end position="192"/>
    </location>
</feature>
<accession>A0A1X7UHP4</accession>
<keyword evidence="2" id="KW-0472">Membrane</keyword>
<organism evidence="3">
    <name type="scientific">Amphimedon queenslandica</name>
    <name type="common">Sponge</name>
    <dbReference type="NCBI Taxonomy" id="400682"/>
    <lineage>
        <taxon>Eukaryota</taxon>
        <taxon>Metazoa</taxon>
        <taxon>Porifera</taxon>
        <taxon>Demospongiae</taxon>
        <taxon>Heteroscleromorpha</taxon>
        <taxon>Haplosclerida</taxon>
        <taxon>Niphatidae</taxon>
        <taxon>Amphimedon</taxon>
    </lineage>
</organism>
<dbReference type="EnsemblMetazoa" id="Aqu2.1.27292_001">
    <property type="protein sequence ID" value="Aqu2.1.27292_001"/>
    <property type="gene ID" value="Aqu2.1.27292"/>
</dbReference>
<evidence type="ECO:0000256" key="2">
    <source>
        <dbReference type="SAM" id="Phobius"/>
    </source>
</evidence>
<keyword evidence="2" id="KW-0812">Transmembrane</keyword>
<sequence length="355" mass="40568">MRFYTIFSIYGLTFICAKFFDISISSFDVFDLMPLLEFEGNSTCSLYGPEDSNVTSWIFYCFSILITFIFLLFFCTCNLVCICLDDDECGQSLSSSKMKALAELSIYFVFFNPISHVNLLLNTCFAGYVMVSISIIAYFVTVNILVTMFAQCFHVRKASSCGLRGIFLTFFLVFLHTVQISACFFSLAVFYTFPENPDLTNARYSFSALVALIFFSTFLKGTTNRLSLYTFLFRRRDHFFCERCCIDAVATFIHIFSSVFMVLTILRYYFNSGVLLHFLTLVLLLAAILGSLVMSLFNFYVCFTDKPDSYLLGDDGEELIRLENGENELVSMDETRMMGLDDPPEHDDDDDDDTS</sequence>
<evidence type="ECO:0000256" key="1">
    <source>
        <dbReference type="SAM" id="MobiDB-lite"/>
    </source>
</evidence>
<feature type="transmembrane region" description="Helical" evidence="2">
    <location>
        <begin position="127"/>
        <end position="153"/>
    </location>
</feature>
<feature type="transmembrane region" description="Helical" evidence="2">
    <location>
        <begin position="244"/>
        <end position="270"/>
    </location>
</feature>
<feature type="transmembrane region" description="Helical" evidence="2">
    <location>
        <begin position="276"/>
        <end position="301"/>
    </location>
</feature>
<feature type="transmembrane region" description="Helical" evidence="2">
    <location>
        <begin position="57"/>
        <end position="84"/>
    </location>
</feature>
<reference evidence="3" key="1">
    <citation type="submission" date="2017-05" db="UniProtKB">
        <authorList>
            <consortium name="EnsemblMetazoa"/>
        </authorList>
    </citation>
    <scope>IDENTIFICATION</scope>
</reference>
<keyword evidence="2" id="KW-1133">Transmembrane helix</keyword>
<feature type="transmembrane region" description="Helical" evidence="2">
    <location>
        <begin position="204"/>
        <end position="223"/>
    </location>
</feature>
<feature type="compositionally biased region" description="Acidic residues" evidence="1">
    <location>
        <begin position="342"/>
        <end position="355"/>
    </location>
</feature>
<feature type="transmembrane region" description="Helical" evidence="2">
    <location>
        <begin position="7"/>
        <end position="27"/>
    </location>
</feature>
<feature type="transmembrane region" description="Helical" evidence="2">
    <location>
        <begin position="104"/>
        <end position="121"/>
    </location>
</feature>
<protein>
    <submittedName>
        <fullName evidence="3">Uncharacterized protein</fullName>
    </submittedName>
</protein>
<proteinExistence type="predicted"/>